<feature type="region of interest" description="Disordered" evidence="1">
    <location>
        <begin position="60"/>
        <end position="105"/>
    </location>
</feature>
<keyword evidence="3" id="KW-1185">Reference proteome</keyword>
<name>A0AA38GIA0_TAXCH</name>
<dbReference type="AlphaFoldDB" id="A0AA38GIA0"/>
<accession>A0AA38GIA0</accession>
<feature type="non-terminal residue" evidence="2">
    <location>
        <position position="105"/>
    </location>
</feature>
<comment type="caution">
    <text evidence="2">The sequence shown here is derived from an EMBL/GenBank/DDBJ whole genome shotgun (WGS) entry which is preliminary data.</text>
</comment>
<dbReference type="Proteomes" id="UP000824469">
    <property type="component" value="Unassembled WGS sequence"/>
</dbReference>
<reference evidence="2 3" key="1">
    <citation type="journal article" date="2021" name="Nat. Plants">
        <title>The Taxus genome provides insights into paclitaxel biosynthesis.</title>
        <authorList>
            <person name="Xiong X."/>
            <person name="Gou J."/>
            <person name="Liao Q."/>
            <person name="Li Y."/>
            <person name="Zhou Q."/>
            <person name="Bi G."/>
            <person name="Li C."/>
            <person name="Du R."/>
            <person name="Wang X."/>
            <person name="Sun T."/>
            <person name="Guo L."/>
            <person name="Liang H."/>
            <person name="Lu P."/>
            <person name="Wu Y."/>
            <person name="Zhang Z."/>
            <person name="Ro D.K."/>
            <person name="Shang Y."/>
            <person name="Huang S."/>
            <person name="Yan J."/>
        </authorList>
    </citation>
    <scope>NUCLEOTIDE SEQUENCE [LARGE SCALE GENOMIC DNA]</scope>
    <source>
        <strain evidence="2">Ta-2019</strain>
    </source>
</reference>
<proteinExistence type="predicted"/>
<dbReference type="EMBL" id="JAHRHJ020000003">
    <property type="protein sequence ID" value="KAH9322480.1"/>
    <property type="molecule type" value="Genomic_DNA"/>
</dbReference>
<sequence length="105" mass="11690">MDDYENYLEIEEVGMHNGLVEYIVDEEESDEEALSFSCAIFTRAQSKNGVLASTVATESRKNKEDISPKPPLNKIISRGSPLPPSMESAKEKSNSPVFKDHTIMP</sequence>
<evidence type="ECO:0000313" key="3">
    <source>
        <dbReference type="Proteomes" id="UP000824469"/>
    </source>
</evidence>
<organism evidence="2 3">
    <name type="scientific">Taxus chinensis</name>
    <name type="common">Chinese yew</name>
    <name type="synonym">Taxus wallichiana var. chinensis</name>
    <dbReference type="NCBI Taxonomy" id="29808"/>
    <lineage>
        <taxon>Eukaryota</taxon>
        <taxon>Viridiplantae</taxon>
        <taxon>Streptophyta</taxon>
        <taxon>Embryophyta</taxon>
        <taxon>Tracheophyta</taxon>
        <taxon>Spermatophyta</taxon>
        <taxon>Pinopsida</taxon>
        <taxon>Pinidae</taxon>
        <taxon>Conifers II</taxon>
        <taxon>Cupressales</taxon>
        <taxon>Taxaceae</taxon>
        <taxon>Taxus</taxon>
    </lineage>
</organism>
<evidence type="ECO:0000256" key="1">
    <source>
        <dbReference type="SAM" id="MobiDB-lite"/>
    </source>
</evidence>
<gene>
    <name evidence="2" type="ORF">KI387_017119</name>
</gene>
<feature type="compositionally biased region" description="Basic and acidic residues" evidence="1">
    <location>
        <begin position="88"/>
        <end position="105"/>
    </location>
</feature>
<protein>
    <submittedName>
        <fullName evidence="2">Uncharacterized protein</fullName>
    </submittedName>
</protein>
<evidence type="ECO:0000313" key="2">
    <source>
        <dbReference type="EMBL" id="KAH9322480.1"/>
    </source>
</evidence>